<proteinExistence type="predicted"/>
<accession>A0A6M1RM78</accession>
<evidence type="ECO:0000256" key="3">
    <source>
        <dbReference type="ARBA" id="ARBA00022837"/>
    </source>
</evidence>
<dbReference type="Proteomes" id="UP000473008">
    <property type="component" value="Unassembled WGS sequence"/>
</dbReference>
<keyword evidence="2" id="KW-0964">Secreted</keyword>
<dbReference type="PRINTS" id="PR00313">
    <property type="entry name" value="CABNDNGRPT"/>
</dbReference>
<dbReference type="PANTHER" id="PTHR38340">
    <property type="entry name" value="S-LAYER PROTEIN"/>
    <property type="match status" value="1"/>
</dbReference>
<name>A0A6M1RM78_9GAMM</name>
<keyword evidence="6" id="KW-1185">Reference proteome</keyword>
<dbReference type="InterPro" id="IPR050557">
    <property type="entry name" value="RTX_toxin/Mannuronan_C5-epim"/>
</dbReference>
<reference evidence="5 6" key="1">
    <citation type="submission" date="2020-02" db="EMBL/GenBank/DDBJ databases">
        <title>The draft genome of Grimontia sedimenta sp. nov., isolated from benthic sediments near coral reefs south of Kuwait.</title>
        <authorList>
            <person name="Mahmoud H.M."/>
            <person name="Jose L."/>
            <person name="Eapen S."/>
        </authorList>
    </citation>
    <scope>NUCLEOTIDE SEQUENCE [LARGE SCALE GENOMIC DNA]</scope>
    <source>
        <strain evidence="5 6">S25</strain>
    </source>
</reference>
<organism evidence="5 6">
    <name type="scientific">Grimontia sedimenti</name>
    <dbReference type="NCBI Taxonomy" id="2711294"/>
    <lineage>
        <taxon>Bacteria</taxon>
        <taxon>Pseudomonadati</taxon>
        <taxon>Pseudomonadota</taxon>
        <taxon>Gammaproteobacteria</taxon>
        <taxon>Vibrionales</taxon>
        <taxon>Vibrionaceae</taxon>
        <taxon>Grimontia</taxon>
    </lineage>
</organism>
<protein>
    <submittedName>
        <fullName evidence="5">Calcium-binding protein</fullName>
    </submittedName>
</protein>
<dbReference type="AlphaFoldDB" id="A0A6M1RM78"/>
<dbReference type="GO" id="GO:0005576">
    <property type="term" value="C:extracellular region"/>
    <property type="evidence" value="ECO:0007669"/>
    <property type="project" value="UniProtKB-SubCell"/>
</dbReference>
<dbReference type="RefSeq" id="WP_165012196.1">
    <property type="nucleotide sequence ID" value="NZ_JAALDL010000003.1"/>
</dbReference>
<sequence length="777" mass="82026">MPSTMLDSTDNSSKTSDETSAQTQFLYSADTILSQSGTEGADAIEGTDGNDFLYGLGGSDLLSGNAGDDFIDGGAGHDSIRGGSGNDQAYGGEGNDQITNSEKAVGGAGNDMLIGNVDASYTLIGGAGRDWIEGYGNDTLRGGSDNDVLISLGNQDKALGGTGDDALLVVGSLGQGTHLWGGDGNDLLAGNHNDQLLFGGSGSDTFFFGANVLNRDLYFTLEKGTDISISSGHDRIVDFELDKDVISIDNQIASDFSELTIDQVGMTTVITLSEDSTITLNSTDATSLTSAHFSFNDAIVHSGMVSYSQNAIDRFLAFRSTDNQFVETQSGISGPREFRYTDAGDGNDARFASDVSTGGLGEDTFVFNVEGGDNSPQYITDFQPGIDHLRFNADPDLEGLNVDASSYAIDVTQDGDNTIVSLNGKETVLMGVDASDFSIERDISFNISAPQYSGLPQQNNVFVGGSGDDALNGYDGNDRLSGGRGDDILIGGEHGDVLKGEDGNDILVAGPDNSSGYNNDILNGGNGDDQLYAGLGSDTLTGGQGADTFYIGDWNASTTGVGNTEFIVTTWRSGDYDHTIRDFNATEDALVISHRVFGTQDIDLSSLQFAQSGSDTVIDIAEGHSVTLLNTDISELTSANTEFFLNGNNVVGTDFNDHIEGSGVLDGGKGNDTLQGIWSNDLLTGGEGSDIFMFHHTTQFENDIGHDTITDFDVNEDFIAFKLHEATLDYSQLQISQQGTDTVIEATVDNASNEEPFTITLSNTDAAYLTEDHFIFG</sequence>
<dbReference type="EMBL" id="JAALDL010000003">
    <property type="protein sequence ID" value="NGN97177.1"/>
    <property type="molecule type" value="Genomic_DNA"/>
</dbReference>
<dbReference type="InterPro" id="IPR018511">
    <property type="entry name" value="Hemolysin-typ_Ca-bd_CS"/>
</dbReference>
<dbReference type="Gene3D" id="2.150.10.10">
    <property type="entry name" value="Serralysin-like metalloprotease, C-terminal"/>
    <property type="match status" value="7"/>
</dbReference>
<gene>
    <name evidence="5" type="ORF">G5S52_05750</name>
</gene>
<keyword evidence="3" id="KW-0106">Calcium</keyword>
<evidence type="ECO:0000313" key="6">
    <source>
        <dbReference type="Proteomes" id="UP000473008"/>
    </source>
</evidence>
<dbReference type="InterPro" id="IPR001343">
    <property type="entry name" value="Hemolysn_Ca-bd"/>
</dbReference>
<dbReference type="PANTHER" id="PTHR38340:SF1">
    <property type="entry name" value="S-LAYER PROTEIN"/>
    <property type="match status" value="1"/>
</dbReference>
<dbReference type="Pfam" id="PF00353">
    <property type="entry name" value="HemolysinCabind"/>
    <property type="match status" value="7"/>
</dbReference>
<feature type="region of interest" description="Disordered" evidence="4">
    <location>
        <begin position="73"/>
        <end position="97"/>
    </location>
</feature>
<dbReference type="SUPFAM" id="SSF51120">
    <property type="entry name" value="beta-Roll"/>
    <property type="match status" value="6"/>
</dbReference>
<comment type="caution">
    <text evidence="5">The sequence shown here is derived from an EMBL/GenBank/DDBJ whole genome shotgun (WGS) entry which is preliminary data.</text>
</comment>
<evidence type="ECO:0000256" key="1">
    <source>
        <dbReference type="ARBA" id="ARBA00004613"/>
    </source>
</evidence>
<dbReference type="PROSITE" id="PS00330">
    <property type="entry name" value="HEMOLYSIN_CALCIUM"/>
    <property type="match status" value="5"/>
</dbReference>
<dbReference type="GO" id="GO:0005509">
    <property type="term" value="F:calcium ion binding"/>
    <property type="evidence" value="ECO:0007669"/>
    <property type="project" value="InterPro"/>
</dbReference>
<feature type="region of interest" description="Disordered" evidence="4">
    <location>
        <begin position="1"/>
        <end position="22"/>
    </location>
</feature>
<comment type="subcellular location">
    <subcellularLocation>
        <location evidence="1">Secreted</location>
    </subcellularLocation>
</comment>
<evidence type="ECO:0000313" key="5">
    <source>
        <dbReference type="EMBL" id="NGN97177.1"/>
    </source>
</evidence>
<evidence type="ECO:0000256" key="4">
    <source>
        <dbReference type="SAM" id="MobiDB-lite"/>
    </source>
</evidence>
<dbReference type="InterPro" id="IPR011049">
    <property type="entry name" value="Serralysin-like_metalloprot_C"/>
</dbReference>
<evidence type="ECO:0000256" key="2">
    <source>
        <dbReference type="ARBA" id="ARBA00022525"/>
    </source>
</evidence>